<evidence type="ECO:0000256" key="2">
    <source>
        <dbReference type="SAM" id="Phobius"/>
    </source>
</evidence>
<keyword evidence="4" id="KW-1185">Reference proteome</keyword>
<sequence length="104" mass="10885">MLHVNTPGVSIKVTLTGGRRTASDYTTQSPRRGLDGFVFVLFSLLEALLLGSSLVCMCVGAFWEHHGDREETQRACGGGAGLGSAAGGERGRGSGIRGCVSPRY</sequence>
<keyword evidence="2" id="KW-0812">Transmembrane</keyword>
<name>A0A4Z2E111_9TELE</name>
<proteinExistence type="predicted"/>
<evidence type="ECO:0000313" key="4">
    <source>
        <dbReference type="Proteomes" id="UP000314294"/>
    </source>
</evidence>
<evidence type="ECO:0000256" key="1">
    <source>
        <dbReference type="SAM" id="MobiDB-lite"/>
    </source>
</evidence>
<feature type="transmembrane region" description="Helical" evidence="2">
    <location>
        <begin position="37"/>
        <end position="63"/>
    </location>
</feature>
<dbReference type="AlphaFoldDB" id="A0A4Z2E111"/>
<reference evidence="3 4" key="1">
    <citation type="submission" date="2019-03" db="EMBL/GenBank/DDBJ databases">
        <title>First draft genome of Liparis tanakae, snailfish: a comprehensive survey of snailfish specific genes.</title>
        <authorList>
            <person name="Kim W."/>
            <person name="Song I."/>
            <person name="Jeong J.-H."/>
            <person name="Kim D."/>
            <person name="Kim S."/>
            <person name="Ryu S."/>
            <person name="Song J.Y."/>
            <person name="Lee S.K."/>
        </authorList>
    </citation>
    <scope>NUCLEOTIDE SEQUENCE [LARGE SCALE GENOMIC DNA]</scope>
    <source>
        <tissue evidence="3">Muscle</tissue>
    </source>
</reference>
<comment type="caution">
    <text evidence="3">The sequence shown here is derived from an EMBL/GenBank/DDBJ whole genome shotgun (WGS) entry which is preliminary data.</text>
</comment>
<organism evidence="3 4">
    <name type="scientific">Liparis tanakae</name>
    <name type="common">Tanaka's snailfish</name>
    <dbReference type="NCBI Taxonomy" id="230148"/>
    <lineage>
        <taxon>Eukaryota</taxon>
        <taxon>Metazoa</taxon>
        <taxon>Chordata</taxon>
        <taxon>Craniata</taxon>
        <taxon>Vertebrata</taxon>
        <taxon>Euteleostomi</taxon>
        <taxon>Actinopterygii</taxon>
        <taxon>Neopterygii</taxon>
        <taxon>Teleostei</taxon>
        <taxon>Neoteleostei</taxon>
        <taxon>Acanthomorphata</taxon>
        <taxon>Eupercaria</taxon>
        <taxon>Perciformes</taxon>
        <taxon>Cottioidei</taxon>
        <taxon>Cottales</taxon>
        <taxon>Liparidae</taxon>
        <taxon>Liparis</taxon>
    </lineage>
</organism>
<accession>A0A4Z2E111</accession>
<keyword evidence="2" id="KW-0472">Membrane</keyword>
<gene>
    <name evidence="3" type="ORF">EYF80_067421</name>
</gene>
<feature type="compositionally biased region" description="Gly residues" evidence="1">
    <location>
        <begin position="76"/>
        <end position="96"/>
    </location>
</feature>
<keyword evidence="2" id="KW-1133">Transmembrane helix</keyword>
<dbReference type="Proteomes" id="UP000314294">
    <property type="component" value="Unassembled WGS sequence"/>
</dbReference>
<feature type="region of interest" description="Disordered" evidence="1">
    <location>
        <begin position="74"/>
        <end position="104"/>
    </location>
</feature>
<evidence type="ECO:0000313" key="3">
    <source>
        <dbReference type="EMBL" id="TNN22465.1"/>
    </source>
</evidence>
<dbReference type="EMBL" id="SRLO01022299">
    <property type="protein sequence ID" value="TNN22465.1"/>
    <property type="molecule type" value="Genomic_DNA"/>
</dbReference>
<protein>
    <submittedName>
        <fullName evidence="3">Uncharacterized protein</fullName>
    </submittedName>
</protein>